<proteinExistence type="predicted"/>
<comment type="caution">
    <text evidence="2">The sequence shown here is derived from an EMBL/GenBank/DDBJ whole genome shotgun (WGS) entry which is preliminary data.</text>
</comment>
<dbReference type="InterPro" id="IPR021457">
    <property type="entry name" value="DUF3108"/>
</dbReference>
<protein>
    <submittedName>
        <fullName evidence="2">DUF3108 domain-containing protein</fullName>
    </submittedName>
</protein>
<evidence type="ECO:0000313" key="2">
    <source>
        <dbReference type="EMBL" id="MFJ3047475.1"/>
    </source>
</evidence>
<feature type="compositionally biased region" description="Low complexity" evidence="1">
    <location>
        <begin position="143"/>
        <end position="154"/>
    </location>
</feature>
<name>A0ABW8F2H0_9BURK</name>
<feature type="region of interest" description="Disordered" evidence="1">
    <location>
        <begin position="59"/>
        <end position="162"/>
    </location>
</feature>
<sequence>MTEVSRHPKRWPRALALVALSLVLHLLLVDWGKRHLIAPAARDDQQAISVVLRPVPPPQQPVSLPVAKPPAAKAAPKKRATAPRKALPAPESTDPPDEPIRETVVAVSTQPAPETAAPQSGTTDGAGTEDAGASGQDRKGGNAQTQAEAAPPAAGTHYDTDPPPTARLEYDVQATYNQMPVHGSGTLDWKTDGKTYRLDGKAEDFLFTFLNFSSNGEIDAFGVSPELYTEKRMRKSATNTHFNRERNVISFSASTENYPRNGGEQDRASLVWQLAAIGRGDAGKYQPGAVIDLFVAGARDGEIWRIQVLGEEDVKLPIGELRAWHVVRMPKPGSYDQRIDIWLAPLHGWYPVRLRYTDPRQNGDYLDMLLEKLKQ</sequence>
<keyword evidence="3" id="KW-1185">Reference proteome</keyword>
<dbReference type="Proteomes" id="UP001617427">
    <property type="component" value="Unassembled WGS sequence"/>
</dbReference>
<feature type="compositionally biased region" description="Low complexity" evidence="1">
    <location>
        <begin position="61"/>
        <end position="74"/>
    </location>
</feature>
<reference evidence="2 3" key="1">
    <citation type="submission" date="2024-10" db="EMBL/GenBank/DDBJ databases">
        <title>The Natural Products Discovery Center: Release of the First 8490 Sequenced Strains for Exploring Actinobacteria Biosynthetic Diversity.</title>
        <authorList>
            <person name="Kalkreuter E."/>
            <person name="Kautsar S.A."/>
            <person name="Yang D."/>
            <person name="Bader C.D."/>
            <person name="Teijaro C.N."/>
            <person name="Fluegel L."/>
            <person name="Davis C.M."/>
            <person name="Simpson J.R."/>
            <person name="Lauterbach L."/>
            <person name="Steele A.D."/>
            <person name="Gui C."/>
            <person name="Meng S."/>
            <person name="Li G."/>
            <person name="Viehrig K."/>
            <person name="Ye F."/>
            <person name="Su P."/>
            <person name="Kiefer A.F."/>
            <person name="Nichols A."/>
            <person name="Cepeda A.J."/>
            <person name="Yan W."/>
            <person name="Fan B."/>
            <person name="Jiang Y."/>
            <person name="Adhikari A."/>
            <person name="Zheng C.-J."/>
            <person name="Schuster L."/>
            <person name="Cowan T.M."/>
            <person name="Smanski M.J."/>
            <person name="Chevrette M.G."/>
            <person name="De Carvalho L.P.S."/>
            <person name="Shen B."/>
        </authorList>
    </citation>
    <scope>NUCLEOTIDE SEQUENCE [LARGE SCALE GENOMIC DNA]</scope>
    <source>
        <strain evidence="2 3">NPDC087045</strain>
    </source>
</reference>
<dbReference type="EMBL" id="JBIUZV010000010">
    <property type="protein sequence ID" value="MFJ3047475.1"/>
    <property type="molecule type" value="Genomic_DNA"/>
</dbReference>
<organism evidence="2 3">
    <name type="scientific">Herbaspirillum chlorophenolicum</name>
    <dbReference type="NCBI Taxonomy" id="211589"/>
    <lineage>
        <taxon>Bacteria</taxon>
        <taxon>Pseudomonadati</taxon>
        <taxon>Pseudomonadota</taxon>
        <taxon>Betaproteobacteria</taxon>
        <taxon>Burkholderiales</taxon>
        <taxon>Oxalobacteraceae</taxon>
        <taxon>Herbaspirillum</taxon>
    </lineage>
</organism>
<dbReference type="RefSeq" id="WP_402702079.1">
    <property type="nucleotide sequence ID" value="NZ_JBIUZV010000010.1"/>
</dbReference>
<feature type="compositionally biased region" description="Low complexity" evidence="1">
    <location>
        <begin position="120"/>
        <end position="135"/>
    </location>
</feature>
<evidence type="ECO:0000256" key="1">
    <source>
        <dbReference type="SAM" id="MobiDB-lite"/>
    </source>
</evidence>
<evidence type="ECO:0000313" key="3">
    <source>
        <dbReference type="Proteomes" id="UP001617427"/>
    </source>
</evidence>
<gene>
    <name evidence="2" type="ORF">ACIPEN_16740</name>
</gene>
<accession>A0ABW8F2H0</accession>
<dbReference type="Pfam" id="PF11306">
    <property type="entry name" value="DUF3108"/>
    <property type="match status" value="1"/>
</dbReference>